<dbReference type="Gene3D" id="3.20.20.70">
    <property type="entry name" value="Aldolase class I"/>
    <property type="match status" value="1"/>
</dbReference>
<evidence type="ECO:0000259" key="1">
    <source>
        <dbReference type="Pfam" id="PF02581"/>
    </source>
</evidence>
<keyword evidence="2" id="KW-0808">Transferase</keyword>
<reference evidence="2" key="2">
    <citation type="journal article" date="2014" name="ISME J.">
        <title>Microbial stratification in low pH oxic and suboxic macroscopic growths along an acid mine drainage.</title>
        <authorList>
            <person name="Mendez-Garcia C."/>
            <person name="Mesa V."/>
            <person name="Sprenger R.R."/>
            <person name="Richter M."/>
            <person name="Diez M.S."/>
            <person name="Solano J."/>
            <person name="Bargiela R."/>
            <person name="Golyshina O.V."/>
            <person name="Manteca A."/>
            <person name="Ramos J.L."/>
            <person name="Gallego J.R."/>
            <person name="Llorente I."/>
            <person name="Martins Dos Santos V.A."/>
            <person name="Jensen O.N."/>
            <person name="Pelaez A.I."/>
            <person name="Sanchez J."/>
            <person name="Ferrer M."/>
        </authorList>
    </citation>
    <scope>NUCLEOTIDE SEQUENCE</scope>
</reference>
<reference evidence="2" key="1">
    <citation type="submission" date="2013-08" db="EMBL/GenBank/DDBJ databases">
        <authorList>
            <person name="Mendez C."/>
            <person name="Richter M."/>
            <person name="Ferrer M."/>
            <person name="Sanchez J."/>
        </authorList>
    </citation>
    <scope>NUCLEOTIDE SEQUENCE</scope>
</reference>
<dbReference type="SUPFAM" id="SSF51391">
    <property type="entry name" value="Thiamin phosphate synthase"/>
    <property type="match status" value="1"/>
</dbReference>
<dbReference type="InterPro" id="IPR022998">
    <property type="entry name" value="ThiamineP_synth_TenI"/>
</dbReference>
<dbReference type="EC" id="2.5.1.3" evidence="2"/>
<dbReference type="AlphaFoldDB" id="T1C3T9"/>
<dbReference type="GO" id="GO:0004789">
    <property type="term" value="F:thiamine-phosphate diphosphorylase activity"/>
    <property type="evidence" value="ECO:0007669"/>
    <property type="project" value="UniProtKB-EC"/>
</dbReference>
<dbReference type="GO" id="GO:0009228">
    <property type="term" value="P:thiamine biosynthetic process"/>
    <property type="evidence" value="ECO:0007669"/>
    <property type="project" value="UniProtKB-KW"/>
</dbReference>
<gene>
    <name evidence="2" type="ORF">B1A_10336</name>
</gene>
<protein>
    <submittedName>
        <fullName evidence="2">Thiamine monophosphate synthase domain protein</fullName>
        <ecNumber evidence="2">2.5.1.3</ecNumber>
    </submittedName>
</protein>
<organism evidence="2">
    <name type="scientific">mine drainage metagenome</name>
    <dbReference type="NCBI Taxonomy" id="410659"/>
    <lineage>
        <taxon>unclassified sequences</taxon>
        <taxon>metagenomes</taxon>
        <taxon>ecological metagenomes</taxon>
    </lineage>
</organism>
<feature type="domain" description="Thiamine phosphate synthase/TenI" evidence="1">
    <location>
        <begin position="2"/>
        <end position="29"/>
    </location>
</feature>
<comment type="caution">
    <text evidence="2">The sequence shown here is derived from an EMBL/GenBank/DDBJ whole genome shotgun (WGS) entry which is preliminary data.</text>
</comment>
<dbReference type="InterPro" id="IPR036206">
    <property type="entry name" value="ThiamineP_synth_sf"/>
</dbReference>
<dbReference type="InterPro" id="IPR013785">
    <property type="entry name" value="Aldolase_TIM"/>
</dbReference>
<accession>T1C3T9</accession>
<dbReference type="EMBL" id="AUZX01007358">
    <property type="protein sequence ID" value="EQD59969.1"/>
    <property type="molecule type" value="Genomic_DNA"/>
</dbReference>
<dbReference type="Pfam" id="PF02581">
    <property type="entry name" value="TMP-TENI"/>
    <property type="match status" value="1"/>
</dbReference>
<proteinExistence type="predicted"/>
<name>T1C3T9_9ZZZZ</name>
<feature type="non-terminal residue" evidence="2">
    <location>
        <position position="34"/>
    </location>
</feature>
<evidence type="ECO:0000313" key="2">
    <source>
        <dbReference type="EMBL" id="EQD59969.1"/>
    </source>
</evidence>
<sequence>MLTINDRPDIAFLVGADGTHLGQDDIPSLTADLP</sequence>